<evidence type="ECO:0000256" key="1">
    <source>
        <dbReference type="ARBA" id="ARBA00001936"/>
    </source>
</evidence>
<keyword evidence="7 17" id="KW-0418">Kinase</keyword>
<evidence type="ECO:0000313" key="18">
    <source>
        <dbReference type="Proteomes" id="UP001293254"/>
    </source>
</evidence>
<evidence type="ECO:0000256" key="13">
    <source>
        <dbReference type="RuleBase" id="RU000304"/>
    </source>
</evidence>
<feature type="domain" description="NAF" evidence="16">
    <location>
        <begin position="317"/>
        <end position="341"/>
    </location>
</feature>
<dbReference type="EC" id="2.7.11.1" evidence="3"/>
<dbReference type="InterPro" id="IPR017441">
    <property type="entry name" value="Protein_kinase_ATP_BS"/>
</dbReference>
<dbReference type="GO" id="GO:0004674">
    <property type="term" value="F:protein serine/threonine kinase activity"/>
    <property type="evidence" value="ECO:0007669"/>
    <property type="project" value="UniProtKB-KW"/>
</dbReference>
<dbReference type="CDD" id="cd14663">
    <property type="entry name" value="STKc_SnRK3"/>
    <property type="match status" value="1"/>
</dbReference>
<keyword evidence="4 13" id="KW-0723">Serine/threonine-protein kinase</keyword>
<sequence>MESKGSILMHRYELGKLLGQGTFAKVYHARDIKTGTSVAIKIIDKEKIVKVGMMDQIKREISVMRLVSHPNIVQLYEVMASKAKIYFVMEYVRGGELFNKVARGKMKEDAARKYFQQLISAVDFCHSRGVYHRDLKPENLLLDENGDLKISDFGLSALAESKRQDGLLHTTCGTPAYVAPEVINRRGYDGSKADIWSCGVILFVLLAGYLPFHDSNLMEMYRKIGKAEFKCPNWIPPDVRKLISRILDPNPNTRISISKIMQNSWFRKGFQSRTTRNAADLVNGSTNFKEAIVEADATVDFTDNSNSSMADMKAELAKPVNLNAFEIISLSAGFDLSGLFEDNDKRKEYRFTSNQPAKTIISKLEELAKHLKLKVMKKDGGVFKLEGSKAGRKGILSIDAEIFEVAPTFHLVEMKKSNGDTLEYQKLMKEDLRPSLKDIVWTWQGDEPRHEQQQENADCQPPHVNVQLP</sequence>
<evidence type="ECO:0000256" key="10">
    <source>
        <dbReference type="ARBA" id="ARBA00047899"/>
    </source>
</evidence>
<dbReference type="SUPFAM" id="SSF56112">
    <property type="entry name" value="Protein kinase-like (PK-like)"/>
    <property type="match status" value="1"/>
</dbReference>
<feature type="domain" description="Protein kinase" evidence="15">
    <location>
        <begin position="12"/>
        <end position="266"/>
    </location>
</feature>
<dbReference type="EMBL" id="JACGWO010000009">
    <property type="protein sequence ID" value="KAK4418858.1"/>
    <property type="molecule type" value="Genomic_DNA"/>
</dbReference>
<dbReference type="Proteomes" id="UP001293254">
    <property type="component" value="Unassembled WGS sequence"/>
</dbReference>
<proteinExistence type="inferred from homology"/>
<evidence type="ECO:0000313" key="17">
    <source>
        <dbReference type="EMBL" id="KAK4418858.1"/>
    </source>
</evidence>
<dbReference type="GO" id="GO:0005524">
    <property type="term" value="F:ATP binding"/>
    <property type="evidence" value="ECO:0007669"/>
    <property type="project" value="UniProtKB-UniRule"/>
</dbReference>
<evidence type="ECO:0000259" key="16">
    <source>
        <dbReference type="PROSITE" id="PS50816"/>
    </source>
</evidence>
<comment type="catalytic activity">
    <reaction evidence="11">
        <text>L-seryl-[protein] + ATP = O-phospho-L-seryl-[protein] + ADP + H(+)</text>
        <dbReference type="Rhea" id="RHEA:17989"/>
        <dbReference type="Rhea" id="RHEA-COMP:9863"/>
        <dbReference type="Rhea" id="RHEA-COMP:11604"/>
        <dbReference type="ChEBI" id="CHEBI:15378"/>
        <dbReference type="ChEBI" id="CHEBI:29999"/>
        <dbReference type="ChEBI" id="CHEBI:30616"/>
        <dbReference type="ChEBI" id="CHEBI:83421"/>
        <dbReference type="ChEBI" id="CHEBI:456216"/>
        <dbReference type="EC" id="2.7.11.1"/>
    </reaction>
</comment>
<keyword evidence="8 12" id="KW-0067">ATP-binding</keyword>
<organism evidence="17 18">
    <name type="scientific">Sesamum alatum</name>
    <dbReference type="NCBI Taxonomy" id="300844"/>
    <lineage>
        <taxon>Eukaryota</taxon>
        <taxon>Viridiplantae</taxon>
        <taxon>Streptophyta</taxon>
        <taxon>Embryophyta</taxon>
        <taxon>Tracheophyta</taxon>
        <taxon>Spermatophyta</taxon>
        <taxon>Magnoliopsida</taxon>
        <taxon>eudicotyledons</taxon>
        <taxon>Gunneridae</taxon>
        <taxon>Pentapetalae</taxon>
        <taxon>asterids</taxon>
        <taxon>lamiids</taxon>
        <taxon>Lamiales</taxon>
        <taxon>Pedaliaceae</taxon>
        <taxon>Sesamum</taxon>
    </lineage>
</organism>
<dbReference type="InterPro" id="IPR000719">
    <property type="entry name" value="Prot_kinase_dom"/>
</dbReference>
<comment type="similarity">
    <text evidence="2">Belongs to the protein kinase superfamily. CAMK Ser/Thr protein kinase family. SNF1 subfamily.</text>
</comment>
<dbReference type="InterPro" id="IPR004041">
    <property type="entry name" value="NAF_dom"/>
</dbReference>
<evidence type="ECO:0000256" key="14">
    <source>
        <dbReference type="SAM" id="MobiDB-lite"/>
    </source>
</evidence>
<feature type="region of interest" description="Disordered" evidence="14">
    <location>
        <begin position="446"/>
        <end position="469"/>
    </location>
</feature>
<dbReference type="FunFam" id="3.30.310.80:FF:000005">
    <property type="entry name" value="Non-specific serine/threonine protein kinase"/>
    <property type="match status" value="1"/>
</dbReference>
<dbReference type="PANTHER" id="PTHR43895">
    <property type="entry name" value="CALCIUM/CALMODULIN-DEPENDENT PROTEIN KINASE KINASE-RELATED"/>
    <property type="match status" value="1"/>
</dbReference>
<evidence type="ECO:0000256" key="4">
    <source>
        <dbReference type="ARBA" id="ARBA00022527"/>
    </source>
</evidence>
<dbReference type="PANTHER" id="PTHR43895:SF28">
    <property type="entry name" value="CBL-INTERACTING SERINE_THREONINE-PROTEIN KINASE 15"/>
    <property type="match status" value="1"/>
</dbReference>
<dbReference type="Pfam" id="PF03822">
    <property type="entry name" value="NAF"/>
    <property type="match status" value="1"/>
</dbReference>
<dbReference type="GO" id="GO:0007165">
    <property type="term" value="P:signal transduction"/>
    <property type="evidence" value="ECO:0007669"/>
    <property type="project" value="InterPro"/>
</dbReference>
<evidence type="ECO:0000259" key="15">
    <source>
        <dbReference type="PROSITE" id="PS50011"/>
    </source>
</evidence>
<evidence type="ECO:0000256" key="12">
    <source>
        <dbReference type="PROSITE-ProRule" id="PRU10141"/>
    </source>
</evidence>
<reference evidence="17" key="1">
    <citation type="submission" date="2020-06" db="EMBL/GenBank/DDBJ databases">
        <authorList>
            <person name="Li T."/>
            <person name="Hu X."/>
            <person name="Zhang T."/>
            <person name="Song X."/>
            <person name="Zhang H."/>
            <person name="Dai N."/>
            <person name="Sheng W."/>
            <person name="Hou X."/>
            <person name="Wei L."/>
        </authorList>
    </citation>
    <scope>NUCLEOTIDE SEQUENCE</scope>
    <source>
        <strain evidence="17">3651</strain>
        <tissue evidence="17">Leaf</tissue>
    </source>
</reference>
<keyword evidence="9" id="KW-0464">Manganese</keyword>
<evidence type="ECO:0000256" key="6">
    <source>
        <dbReference type="ARBA" id="ARBA00022741"/>
    </source>
</evidence>
<dbReference type="FunFam" id="1.10.510.10:FF:000653">
    <property type="entry name" value="Non-specific serine/threonine protein kinase"/>
    <property type="match status" value="1"/>
</dbReference>
<evidence type="ECO:0000256" key="11">
    <source>
        <dbReference type="ARBA" id="ARBA00048679"/>
    </source>
</evidence>
<evidence type="ECO:0000256" key="2">
    <source>
        <dbReference type="ARBA" id="ARBA00006234"/>
    </source>
</evidence>
<dbReference type="CDD" id="cd12195">
    <property type="entry name" value="CIPK_C"/>
    <property type="match status" value="1"/>
</dbReference>
<dbReference type="AlphaFoldDB" id="A0AAE1XWJ9"/>
<evidence type="ECO:0000256" key="3">
    <source>
        <dbReference type="ARBA" id="ARBA00012513"/>
    </source>
</evidence>
<dbReference type="FunFam" id="3.30.200.20:FF:000096">
    <property type="entry name" value="Non-specific serine/threonine protein kinase"/>
    <property type="match status" value="1"/>
</dbReference>
<comment type="catalytic activity">
    <reaction evidence="10">
        <text>L-threonyl-[protein] + ATP = O-phospho-L-threonyl-[protein] + ADP + H(+)</text>
        <dbReference type="Rhea" id="RHEA:46608"/>
        <dbReference type="Rhea" id="RHEA-COMP:11060"/>
        <dbReference type="Rhea" id="RHEA-COMP:11605"/>
        <dbReference type="ChEBI" id="CHEBI:15378"/>
        <dbReference type="ChEBI" id="CHEBI:30013"/>
        <dbReference type="ChEBI" id="CHEBI:30616"/>
        <dbReference type="ChEBI" id="CHEBI:61977"/>
        <dbReference type="ChEBI" id="CHEBI:456216"/>
        <dbReference type="EC" id="2.7.11.1"/>
    </reaction>
</comment>
<evidence type="ECO:0000256" key="8">
    <source>
        <dbReference type="ARBA" id="ARBA00022840"/>
    </source>
</evidence>
<protein>
    <recommendedName>
        <fullName evidence="3">non-specific serine/threonine protein kinase</fullName>
        <ecNumber evidence="3">2.7.11.1</ecNumber>
    </recommendedName>
</protein>
<evidence type="ECO:0000256" key="5">
    <source>
        <dbReference type="ARBA" id="ARBA00022679"/>
    </source>
</evidence>
<dbReference type="PROSITE" id="PS50816">
    <property type="entry name" value="NAF"/>
    <property type="match status" value="1"/>
</dbReference>
<keyword evidence="6 12" id="KW-0547">Nucleotide-binding</keyword>
<comment type="cofactor">
    <cofactor evidence="1">
        <name>Mn(2+)</name>
        <dbReference type="ChEBI" id="CHEBI:29035"/>
    </cofactor>
</comment>
<keyword evidence="18" id="KW-1185">Reference proteome</keyword>
<dbReference type="Gene3D" id="3.30.310.80">
    <property type="entry name" value="Kinase associated domain 1, KA1"/>
    <property type="match status" value="1"/>
</dbReference>
<dbReference type="InterPro" id="IPR011009">
    <property type="entry name" value="Kinase-like_dom_sf"/>
</dbReference>
<reference evidence="17" key="2">
    <citation type="journal article" date="2024" name="Plant">
        <title>Genomic evolution and insights into agronomic trait innovations of Sesamum species.</title>
        <authorList>
            <person name="Miao H."/>
            <person name="Wang L."/>
            <person name="Qu L."/>
            <person name="Liu H."/>
            <person name="Sun Y."/>
            <person name="Le M."/>
            <person name="Wang Q."/>
            <person name="Wei S."/>
            <person name="Zheng Y."/>
            <person name="Lin W."/>
            <person name="Duan Y."/>
            <person name="Cao H."/>
            <person name="Xiong S."/>
            <person name="Wang X."/>
            <person name="Wei L."/>
            <person name="Li C."/>
            <person name="Ma Q."/>
            <person name="Ju M."/>
            <person name="Zhao R."/>
            <person name="Li G."/>
            <person name="Mu C."/>
            <person name="Tian Q."/>
            <person name="Mei H."/>
            <person name="Zhang T."/>
            <person name="Gao T."/>
            <person name="Zhang H."/>
        </authorList>
    </citation>
    <scope>NUCLEOTIDE SEQUENCE</scope>
    <source>
        <strain evidence="17">3651</strain>
    </source>
</reference>
<evidence type="ECO:0000256" key="7">
    <source>
        <dbReference type="ARBA" id="ARBA00022777"/>
    </source>
</evidence>
<keyword evidence="5" id="KW-0808">Transferase</keyword>
<dbReference type="PROSITE" id="PS00107">
    <property type="entry name" value="PROTEIN_KINASE_ATP"/>
    <property type="match status" value="1"/>
</dbReference>
<dbReference type="SMART" id="SM00220">
    <property type="entry name" value="S_TKc"/>
    <property type="match status" value="1"/>
</dbReference>
<feature type="binding site" evidence="12">
    <location>
        <position position="41"/>
    </location>
    <ligand>
        <name>ATP</name>
        <dbReference type="ChEBI" id="CHEBI:30616"/>
    </ligand>
</feature>
<evidence type="ECO:0000256" key="9">
    <source>
        <dbReference type="ARBA" id="ARBA00023211"/>
    </source>
</evidence>
<accession>A0AAE1XWJ9</accession>
<comment type="caution">
    <text evidence="17">The sequence shown here is derived from an EMBL/GenBank/DDBJ whole genome shotgun (WGS) entry which is preliminary data.</text>
</comment>
<gene>
    <name evidence="17" type="ORF">Salat_2298600</name>
</gene>
<dbReference type="PROSITE" id="PS50011">
    <property type="entry name" value="PROTEIN_KINASE_DOM"/>
    <property type="match status" value="1"/>
</dbReference>
<dbReference type="Gene3D" id="1.10.510.10">
    <property type="entry name" value="Transferase(Phosphotransferase) domain 1"/>
    <property type="match status" value="1"/>
</dbReference>
<name>A0AAE1XWJ9_9LAMI</name>
<dbReference type="PROSITE" id="PS00108">
    <property type="entry name" value="PROTEIN_KINASE_ST"/>
    <property type="match status" value="1"/>
</dbReference>
<dbReference type="Pfam" id="PF00069">
    <property type="entry name" value="Pkinase"/>
    <property type="match status" value="1"/>
</dbReference>
<dbReference type="InterPro" id="IPR008271">
    <property type="entry name" value="Ser/Thr_kinase_AS"/>
</dbReference>
<dbReference type="InterPro" id="IPR018451">
    <property type="entry name" value="NAF/FISL_domain"/>
</dbReference>